<proteinExistence type="predicted"/>
<dbReference type="Proteomes" id="UP001335737">
    <property type="component" value="Unassembled WGS sequence"/>
</dbReference>
<gene>
    <name evidence="1" type="ORF">QGM71_05010</name>
</gene>
<dbReference type="Pfam" id="PF20074">
    <property type="entry name" value="DUF6470"/>
    <property type="match status" value="1"/>
</dbReference>
<dbReference type="InterPro" id="IPR045527">
    <property type="entry name" value="DUF6470"/>
</dbReference>
<name>A0ABU6KCJ3_9BACI</name>
<protein>
    <submittedName>
        <fullName evidence="1">DUF6470 family protein</fullName>
    </submittedName>
</protein>
<evidence type="ECO:0000313" key="2">
    <source>
        <dbReference type="Proteomes" id="UP001335737"/>
    </source>
</evidence>
<comment type="caution">
    <text evidence="1">The sequence shown here is derived from an EMBL/GenBank/DDBJ whole genome shotgun (WGS) entry which is preliminary data.</text>
</comment>
<organism evidence="1 2">
    <name type="scientific">Virgibacillus tibetensis</name>
    <dbReference type="NCBI Taxonomy" id="3042313"/>
    <lineage>
        <taxon>Bacteria</taxon>
        <taxon>Bacillati</taxon>
        <taxon>Bacillota</taxon>
        <taxon>Bacilli</taxon>
        <taxon>Bacillales</taxon>
        <taxon>Bacillaceae</taxon>
        <taxon>Virgibacillus</taxon>
    </lineage>
</organism>
<evidence type="ECO:0000313" key="1">
    <source>
        <dbReference type="EMBL" id="MEC5422858.1"/>
    </source>
</evidence>
<dbReference type="RefSeq" id="WP_327606431.1">
    <property type="nucleotide sequence ID" value="NZ_JARZFX010000002.1"/>
</dbReference>
<reference evidence="1 2" key="1">
    <citation type="journal article" date="2024" name="Int. J. Syst. Evol. Microbiol.">
        <title>Virgibacillus tibetensis sp. nov., isolated from salt lake on the Tibetan Plateau of China.</title>
        <authorList>
            <person name="Phurbu D."/>
            <person name="Liu Z.-X."/>
            <person name="Wang R."/>
            <person name="Zheng Y.-Y."/>
            <person name="Liu H.-C."/>
            <person name="Zhou Y.-G."/>
            <person name="Yu Y.-J."/>
            <person name="Li A.-H."/>
        </authorList>
    </citation>
    <scope>NUCLEOTIDE SEQUENCE [LARGE SCALE GENOMIC DNA]</scope>
    <source>
        <strain evidence="1 2">C22-A2</strain>
    </source>
</reference>
<dbReference type="EMBL" id="JARZFX010000002">
    <property type="protein sequence ID" value="MEC5422858.1"/>
    <property type="molecule type" value="Genomic_DNA"/>
</dbReference>
<accession>A0ABU6KCJ3</accession>
<sequence length="187" mass="21433">MRLPQIRLESQRAEIQIQQSAGKQEIRQPKADMTIQQPKAELSITTSSSKLQIDQTQAWEDMNLMHIFKRNDRFAQEGRSAAQEGMGRRAQQGTEMMRIENEGNPLVNQAVTNGHTPMKALGIKFIPSQFAVKTSYQPSEVKIEVQTNKPIIESTVNKPEHTYERSQLEISMKQHHNLDIDFINLYS</sequence>
<keyword evidence="2" id="KW-1185">Reference proteome</keyword>